<keyword evidence="2" id="KW-1185">Reference proteome</keyword>
<protein>
    <submittedName>
        <fullName evidence="1">Acetyl-CoA hydrolase</fullName>
    </submittedName>
</protein>
<dbReference type="GO" id="GO:0016787">
    <property type="term" value="F:hydrolase activity"/>
    <property type="evidence" value="ECO:0007669"/>
    <property type="project" value="UniProtKB-KW"/>
</dbReference>
<feature type="non-terminal residue" evidence="1">
    <location>
        <position position="35"/>
    </location>
</feature>
<dbReference type="AlphaFoldDB" id="F3GS53"/>
<reference evidence="1 2" key="1">
    <citation type="journal article" date="2011" name="PLoS Pathog.">
        <title>Dynamic evolution of pathogenicity revealed by sequencing and comparative genomics of 19 Pseudomonas syringae isolates.</title>
        <authorList>
            <person name="Baltrus D.A."/>
            <person name="Nishimura M.T."/>
            <person name="Romanchuk A."/>
            <person name="Chang J.H."/>
            <person name="Mukhtar M.S."/>
            <person name="Cherkis K."/>
            <person name="Roach J."/>
            <person name="Grant S.R."/>
            <person name="Jones C.D."/>
            <person name="Dangl J.L."/>
        </authorList>
    </citation>
    <scope>NUCLEOTIDE SEQUENCE [LARGE SCALE GENOMIC DNA]</scope>
    <source>
        <strain evidence="1 2">1704B</strain>
    </source>
</reference>
<feature type="non-terminal residue" evidence="1">
    <location>
        <position position="1"/>
    </location>
</feature>
<proteinExistence type="predicted"/>
<accession>F3GS53</accession>
<dbReference type="Proteomes" id="UP000004986">
    <property type="component" value="Unassembled WGS sequence"/>
</dbReference>
<evidence type="ECO:0000313" key="2">
    <source>
        <dbReference type="Proteomes" id="UP000004986"/>
    </source>
</evidence>
<comment type="caution">
    <text evidence="1">The sequence shown here is derived from an EMBL/GenBank/DDBJ whole genome shotgun (WGS) entry which is preliminary data.</text>
</comment>
<sequence>DADTQAIANHLVEFFKKEVREDRLTDKLIAISCAA</sequence>
<name>F3GS53_PSESJ</name>
<organism evidence="1 2">
    <name type="scientific">Pseudomonas syringae pv. pisi str. 1704B</name>
    <dbReference type="NCBI Taxonomy" id="629263"/>
    <lineage>
        <taxon>Bacteria</taxon>
        <taxon>Pseudomonadati</taxon>
        <taxon>Pseudomonadota</taxon>
        <taxon>Gammaproteobacteria</taxon>
        <taxon>Pseudomonadales</taxon>
        <taxon>Pseudomonadaceae</taxon>
        <taxon>Pseudomonas</taxon>
        <taxon>Pseudomonas syringae</taxon>
    </lineage>
</organism>
<gene>
    <name evidence="1" type="ORF">PSYPI_48872</name>
</gene>
<keyword evidence="1" id="KW-0378">Hydrolase</keyword>
<evidence type="ECO:0000313" key="1">
    <source>
        <dbReference type="EMBL" id="EGH49906.1"/>
    </source>
</evidence>
<dbReference type="EMBL" id="AEAI01004879">
    <property type="protein sequence ID" value="EGH49906.1"/>
    <property type="molecule type" value="Genomic_DNA"/>
</dbReference>
<dbReference type="HOGENOM" id="CLU_3370403_0_0_6"/>